<dbReference type="AlphaFoldDB" id="A0A9W9WX80"/>
<dbReference type="InterPro" id="IPR036249">
    <property type="entry name" value="Thioredoxin-like_sf"/>
</dbReference>
<dbReference type="PANTHER" id="PTHR43004:SF13">
    <property type="entry name" value="FAD-BINDING DOMAIN-CONTAINING PROTEIN-RELATED"/>
    <property type="match status" value="1"/>
</dbReference>
<evidence type="ECO:0000256" key="2">
    <source>
        <dbReference type="ARBA" id="ARBA00022630"/>
    </source>
</evidence>
<dbReference type="OrthoDB" id="1716816at2759"/>
<reference evidence="7" key="1">
    <citation type="submission" date="2022-12" db="EMBL/GenBank/DDBJ databases">
        <authorList>
            <person name="Petersen C."/>
        </authorList>
    </citation>
    <scope>NUCLEOTIDE SEQUENCE</scope>
    <source>
        <strain evidence="7">IBT 17660</strain>
    </source>
</reference>
<evidence type="ECO:0000256" key="3">
    <source>
        <dbReference type="ARBA" id="ARBA00022827"/>
    </source>
</evidence>
<evidence type="ECO:0000313" key="8">
    <source>
        <dbReference type="Proteomes" id="UP001147760"/>
    </source>
</evidence>
<evidence type="ECO:0000256" key="1">
    <source>
        <dbReference type="ARBA" id="ARBA00007801"/>
    </source>
</evidence>
<dbReference type="Gene3D" id="3.40.30.20">
    <property type="match status" value="1"/>
</dbReference>
<dbReference type="InterPro" id="IPR036188">
    <property type="entry name" value="FAD/NAD-bd_sf"/>
</dbReference>
<dbReference type="InterPro" id="IPR002938">
    <property type="entry name" value="FAD-bd"/>
</dbReference>
<keyword evidence="8" id="KW-1185">Reference proteome</keyword>
<dbReference type="EMBL" id="JAPWDO010000003">
    <property type="protein sequence ID" value="KAJ5478349.1"/>
    <property type="molecule type" value="Genomic_DNA"/>
</dbReference>
<name>A0A9W9WX80_9EURO</name>
<feature type="domain" description="FAD-binding" evidence="5">
    <location>
        <begin position="294"/>
        <end position="342"/>
    </location>
</feature>
<comment type="similarity">
    <text evidence="1">Belongs to the PheA/TfdB FAD monooxygenase family.</text>
</comment>
<dbReference type="PRINTS" id="PR00420">
    <property type="entry name" value="RNGMNOXGNASE"/>
</dbReference>
<protein>
    <submittedName>
        <fullName evidence="7">2-polyprenyl-6-methoxyphenol hydroxylase</fullName>
    </submittedName>
</protein>
<proteinExistence type="inferred from homology"/>
<gene>
    <name evidence="7" type="ORF">N7530_003858</name>
</gene>
<evidence type="ECO:0000259" key="5">
    <source>
        <dbReference type="Pfam" id="PF01494"/>
    </source>
</evidence>
<evidence type="ECO:0000256" key="4">
    <source>
        <dbReference type="ARBA" id="ARBA00023002"/>
    </source>
</evidence>
<organism evidence="7 8">
    <name type="scientific">Penicillium desertorum</name>
    <dbReference type="NCBI Taxonomy" id="1303715"/>
    <lineage>
        <taxon>Eukaryota</taxon>
        <taxon>Fungi</taxon>
        <taxon>Dikarya</taxon>
        <taxon>Ascomycota</taxon>
        <taxon>Pezizomycotina</taxon>
        <taxon>Eurotiomycetes</taxon>
        <taxon>Eurotiomycetidae</taxon>
        <taxon>Eurotiales</taxon>
        <taxon>Aspergillaceae</taxon>
        <taxon>Penicillium</taxon>
    </lineage>
</organism>
<evidence type="ECO:0000313" key="7">
    <source>
        <dbReference type="EMBL" id="KAJ5478349.1"/>
    </source>
</evidence>
<dbReference type="GO" id="GO:0016709">
    <property type="term" value="F:oxidoreductase activity, acting on paired donors, with incorporation or reduction of molecular oxygen, NAD(P)H as one donor, and incorporation of one atom of oxygen"/>
    <property type="evidence" value="ECO:0007669"/>
    <property type="project" value="UniProtKB-ARBA"/>
</dbReference>
<reference evidence="7" key="2">
    <citation type="journal article" date="2023" name="IMA Fungus">
        <title>Comparative genomic study of the Penicillium genus elucidates a diverse pangenome and 15 lateral gene transfer events.</title>
        <authorList>
            <person name="Petersen C."/>
            <person name="Sorensen T."/>
            <person name="Nielsen M.R."/>
            <person name="Sondergaard T.E."/>
            <person name="Sorensen J.L."/>
            <person name="Fitzpatrick D.A."/>
            <person name="Frisvad J.C."/>
            <person name="Nielsen K.L."/>
        </authorList>
    </citation>
    <scope>NUCLEOTIDE SEQUENCE</scope>
    <source>
        <strain evidence="7">IBT 17660</strain>
    </source>
</reference>
<dbReference type="PANTHER" id="PTHR43004">
    <property type="entry name" value="TRK SYSTEM POTASSIUM UPTAKE PROTEIN"/>
    <property type="match status" value="1"/>
</dbReference>
<keyword evidence="4" id="KW-0560">Oxidoreductase</keyword>
<accession>A0A9W9WX80</accession>
<dbReference type="CDD" id="cd02979">
    <property type="entry name" value="PHOX_C"/>
    <property type="match status" value="1"/>
</dbReference>
<dbReference type="GO" id="GO:0071949">
    <property type="term" value="F:FAD binding"/>
    <property type="evidence" value="ECO:0007669"/>
    <property type="project" value="InterPro"/>
</dbReference>
<dbReference type="InterPro" id="IPR038220">
    <property type="entry name" value="PHOX_C_sf"/>
</dbReference>
<dbReference type="Pfam" id="PF01494">
    <property type="entry name" value="FAD_binding_3"/>
    <property type="match status" value="2"/>
</dbReference>
<dbReference type="Gene3D" id="3.50.50.60">
    <property type="entry name" value="FAD/NAD(P)-binding domain"/>
    <property type="match status" value="2"/>
</dbReference>
<dbReference type="SUPFAM" id="SSF52833">
    <property type="entry name" value="Thioredoxin-like"/>
    <property type="match status" value="1"/>
</dbReference>
<dbReference type="Proteomes" id="UP001147760">
    <property type="component" value="Unassembled WGS sequence"/>
</dbReference>
<keyword evidence="3" id="KW-0274">FAD</keyword>
<feature type="domain" description="FAD-binding" evidence="5">
    <location>
        <begin position="8"/>
        <end position="281"/>
    </location>
</feature>
<evidence type="ECO:0000259" key="6">
    <source>
        <dbReference type="Pfam" id="PF07976"/>
    </source>
</evidence>
<keyword evidence="2" id="KW-0285">Flavoprotein</keyword>
<dbReference type="Pfam" id="PF07976">
    <property type="entry name" value="Phe_hydrox_dim"/>
    <property type="match status" value="1"/>
</dbReference>
<dbReference type="InterPro" id="IPR012941">
    <property type="entry name" value="Phe_hydrox_C_dim_dom"/>
</dbReference>
<dbReference type="SUPFAM" id="SSF51905">
    <property type="entry name" value="FAD/NAD(P)-binding domain"/>
    <property type="match status" value="1"/>
</dbReference>
<comment type="caution">
    <text evidence="7">The sequence shown here is derived from an EMBL/GenBank/DDBJ whole genome shotgun (WGS) entry which is preliminary data.</text>
</comment>
<sequence>MASPPETFDVIIVGAGPSGLMAATWMAQTGIKTLVVEKKLSHTKVGHADGLESRTFEILDSFGIGAIWAEANRTIEVCLWDQFDGQIRRINVATNHNQGLSRYQEATLGQGRVEQHFLEFLQSHRNVEFKWGTTPISLKVDSVKPDDMSAYPVEVHLQTYTRPHIEESVVSTQVRAKYLIGCDGAHSWVRKSLGLVFERDTVSDEDYWGVVDCLPITDFPDVRKRCIIKSLGGNIMIIPRERKLVRFYIQLSAAVTTKLKENHDPSLLVGLLRGILHPYTFASTHIEWSTIYHAGQGMNASIQDSYNLGWKLAHVLKGKAIPRVLQTYQEERLPVAERLISFDRRMCQGICSIPEITTLDISEGKLKELISTLAEENSSASGLGVTYAPGLLVTAAGTQEAHRTLCLENQDISPHSKPYLAQHVVLGRRLPSELVLSQSDSRPWHLQEQLLSTGQWHLVVFGGDIAREAQMARVEHLSKELSQPSSLISRLNQAAQGSLVGTVGVYLVHNASESVEWIETPAIFRPFNPVTGYDYTKVFVDRQGCQPSDNAYRRYGIGPEGCMILLRPDHHVAFIGDLEDMGKLEAFFHQFSVLNV</sequence>
<dbReference type="InterPro" id="IPR050641">
    <property type="entry name" value="RIFMO-like"/>
</dbReference>
<feature type="domain" description="Phenol hydroxylase-like C-terminal dimerisation" evidence="6">
    <location>
        <begin position="385"/>
        <end position="592"/>
    </location>
</feature>
<dbReference type="SUPFAM" id="SSF54373">
    <property type="entry name" value="FAD-linked reductases, C-terminal domain"/>
    <property type="match status" value="1"/>
</dbReference>